<dbReference type="VEuPathDB" id="VectorBase:GPPI009983"/>
<keyword evidence="2" id="KW-1185">Reference proteome</keyword>
<name>A0A1B0AVF8_9MUSC</name>
<sequence length="91" mass="10088">MKAATASIGDRTSNIRITPIRFAVNTSWGLLYSTHNKEQLSAIVERRIVREFPMSTIFKRPSSPTDATSLPHTEIAVHGVELPLTLCNNPL</sequence>
<evidence type="ECO:0000313" key="1">
    <source>
        <dbReference type="EnsemblMetazoa" id="GPPI009983-PA"/>
    </source>
</evidence>
<protein>
    <submittedName>
        <fullName evidence="1">Uncharacterized protein</fullName>
    </submittedName>
</protein>
<dbReference type="AlphaFoldDB" id="A0A1B0AVF8"/>
<evidence type="ECO:0000313" key="2">
    <source>
        <dbReference type="Proteomes" id="UP000092460"/>
    </source>
</evidence>
<dbReference type="EnsemblMetazoa" id="GPPI009983-RA">
    <property type="protein sequence ID" value="GPPI009983-PA"/>
    <property type="gene ID" value="GPPI009983"/>
</dbReference>
<accession>A0A1B0AVF8</accession>
<reference evidence="2" key="1">
    <citation type="submission" date="2015-01" db="EMBL/GenBank/DDBJ databases">
        <authorList>
            <person name="Aksoy S."/>
            <person name="Warren W."/>
            <person name="Wilson R.K."/>
        </authorList>
    </citation>
    <scope>NUCLEOTIDE SEQUENCE [LARGE SCALE GENOMIC DNA]</scope>
    <source>
        <strain evidence="2">IAEA</strain>
    </source>
</reference>
<dbReference type="EMBL" id="JXJN01004236">
    <property type="status" value="NOT_ANNOTATED_CDS"/>
    <property type="molecule type" value="Genomic_DNA"/>
</dbReference>
<dbReference type="Proteomes" id="UP000092460">
    <property type="component" value="Unassembled WGS sequence"/>
</dbReference>
<reference evidence="1" key="2">
    <citation type="submission" date="2020-05" db="UniProtKB">
        <authorList>
            <consortium name="EnsemblMetazoa"/>
        </authorList>
    </citation>
    <scope>IDENTIFICATION</scope>
    <source>
        <strain evidence="1">IAEA</strain>
    </source>
</reference>
<organism evidence="1 2">
    <name type="scientific">Glossina palpalis gambiensis</name>
    <dbReference type="NCBI Taxonomy" id="67801"/>
    <lineage>
        <taxon>Eukaryota</taxon>
        <taxon>Metazoa</taxon>
        <taxon>Ecdysozoa</taxon>
        <taxon>Arthropoda</taxon>
        <taxon>Hexapoda</taxon>
        <taxon>Insecta</taxon>
        <taxon>Pterygota</taxon>
        <taxon>Neoptera</taxon>
        <taxon>Endopterygota</taxon>
        <taxon>Diptera</taxon>
        <taxon>Brachycera</taxon>
        <taxon>Muscomorpha</taxon>
        <taxon>Hippoboscoidea</taxon>
        <taxon>Glossinidae</taxon>
        <taxon>Glossina</taxon>
    </lineage>
</organism>
<proteinExistence type="predicted"/>